<feature type="signal peptide" evidence="1">
    <location>
        <begin position="1"/>
        <end position="42"/>
    </location>
</feature>
<sequence length="287" mass="29297">MSENSFLQVTGRRRPKGRMLLTGMLAAVALTAVAVAPSAASAAVIPAKQTAKPTVVLVHGAFADASSWNKVIPRLQRAGYPVIAPANPLRDLNGDSAYVSSVLSTIPGPVILVGHSYGGEVISNAAVGHPNVKALVYIAAFVPDEGESGLDLTGKYPGSLLPTSLITREFPLPGGGTGTDAYVDAAKFRAAFAADLPAGDAALMAATQRPASLAALGTPSGAPAWKTLPSWYLVAGSDKAIPAAAERFMAKRAKAHTTEIKGASHVVMISHPDATADLITAAARATS</sequence>
<dbReference type="PANTHER" id="PTHR37017">
    <property type="entry name" value="AB HYDROLASE-1 DOMAIN-CONTAINING PROTEIN-RELATED"/>
    <property type="match status" value="1"/>
</dbReference>
<dbReference type="InterPro" id="IPR000073">
    <property type="entry name" value="AB_hydrolase_1"/>
</dbReference>
<evidence type="ECO:0000259" key="2">
    <source>
        <dbReference type="Pfam" id="PF12697"/>
    </source>
</evidence>
<dbReference type="EMBL" id="JAUSQU010000001">
    <property type="protein sequence ID" value="MDP9848597.1"/>
    <property type="molecule type" value="Genomic_DNA"/>
</dbReference>
<keyword evidence="4" id="KW-1185">Reference proteome</keyword>
<protein>
    <submittedName>
        <fullName evidence="3">Pimeloyl-ACP methyl ester carboxylesterase</fullName>
    </submittedName>
</protein>
<dbReference type="Proteomes" id="UP001225356">
    <property type="component" value="Unassembled WGS sequence"/>
</dbReference>
<reference evidence="3 4" key="1">
    <citation type="submission" date="2023-07" db="EMBL/GenBank/DDBJ databases">
        <title>Sequencing the genomes of 1000 actinobacteria strains.</title>
        <authorList>
            <person name="Klenk H.-P."/>
        </authorList>
    </citation>
    <scope>NUCLEOTIDE SEQUENCE [LARGE SCALE GENOMIC DNA]</scope>
    <source>
        <strain evidence="3 4">DSM 46740</strain>
    </source>
</reference>
<evidence type="ECO:0000256" key="1">
    <source>
        <dbReference type="SAM" id="SignalP"/>
    </source>
</evidence>
<organism evidence="3 4">
    <name type="scientific">Streptosporangium lutulentum</name>
    <dbReference type="NCBI Taxonomy" id="1461250"/>
    <lineage>
        <taxon>Bacteria</taxon>
        <taxon>Bacillati</taxon>
        <taxon>Actinomycetota</taxon>
        <taxon>Actinomycetes</taxon>
        <taxon>Streptosporangiales</taxon>
        <taxon>Streptosporangiaceae</taxon>
        <taxon>Streptosporangium</taxon>
    </lineage>
</organism>
<dbReference type="InterPro" id="IPR052897">
    <property type="entry name" value="Sec-Metab_Biosynth_Hydrolase"/>
</dbReference>
<feature type="chain" id="PRO_5047099930" evidence="1">
    <location>
        <begin position="43"/>
        <end position="287"/>
    </location>
</feature>
<keyword evidence="1" id="KW-0732">Signal</keyword>
<proteinExistence type="predicted"/>
<dbReference type="Pfam" id="PF12697">
    <property type="entry name" value="Abhydrolase_6"/>
    <property type="match status" value="1"/>
</dbReference>
<evidence type="ECO:0000313" key="4">
    <source>
        <dbReference type="Proteomes" id="UP001225356"/>
    </source>
</evidence>
<comment type="caution">
    <text evidence="3">The sequence shown here is derived from an EMBL/GenBank/DDBJ whole genome shotgun (WGS) entry which is preliminary data.</text>
</comment>
<dbReference type="InterPro" id="IPR029058">
    <property type="entry name" value="AB_hydrolase_fold"/>
</dbReference>
<gene>
    <name evidence="3" type="ORF">J2853_007808</name>
</gene>
<evidence type="ECO:0000313" key="3">
    <source>
        <dbReference type="EMBL" id="MDP9848597.1"/>
    </source>
</evidence>
<dbReference type="PANTHER" id="PTHR37017:SF11">
    <property type="entry name" value="ESTERASE_LIPASE_THIOESTERASE DOMAIN-CONTAINING PROTEIN"/>
    <property type="match status" value="1"/>
</dbReference>
<dbReference type="SUPFAM" id="SSF53474">
    <property type="entry name" value="alpha/beta-Hydrolases"/>
    <property type="match status" value="1"/>
</dbReference>
<feature type="domain" description="AB hydrolase-1" evidence="2">
    <location>
        <begin position="55"/>
        <end position="277"/>
    </location>
</feature>
<dbReference type="Gene3D" id="3.40.50.1820">
    <property type="entry name" value="alpha/beta hydrolase"/>
    <property type="match status" value="1"/>
</dbReference>
<name>A0ABT9QPB2_9ACTN</name>
<dbReference type="RefSeq" id="WP_307566007.1">
    <property type="nucleotide sequence ID" value="NZ_JAUSQU010000001.1"/>
</dbReference>
<accession>A0ABT9QPB2</accession>